<proteinExistence type="predicted"/>
<gene>
    <name evidence="1" type="ORF">PAC_08256</name>
</gene>
<dbReference type="EMBL" id="FJOG01000011">
    <property type="protein sequence ID" value="CZR58364.1"/>
    <property type="molecule type" value="Genomic_DNA"/>
</dbReference>
<dbReference type="AlphaFoldDB" id="A0A1L7X023"/>
<evidence type="ECO:0000313" key="2">
    <source>
        <dbReference type="Proteomes" id="UP000184330"/>
    </source>
</evidence>
<dbReference type="Proteomes" id="UP000184330">
    <property type="component" value="Unassembled WGS sequence"/>
</dbReference>
<protein>
    <submittedName>
        <fullName evidence="1">Uncharacterized protein</fullName>
    </submittedName>
</protein>
<reference evidence="1 2" key="1">
    <citation type="submission" date="2016-03" db="EMBL/GenBank/DDBJ databases">
        <authorList>
            <person name="Ploux O."/>
        </authorList>
    </citation>
    <scope>NUCLEOTIDE SEQUENCE [LARGE SCALE GENOMIC DNA]</scope>
    <source>
        <strain evidence="1 2">UAMH 11012</strain>
    </source>
</reference>
<accession>A0A1L7X023</accession>
<evidence type="ECO:0000313" key="1">
    <source>
        <dbReference type="EMBL" id="CZR58364.1"/>
    </source>
</evidence>
<keyword evidence="2" id="KW-1185">Reference proteome</keyword>
<organism evidence="1 2">
    <name type="scientific">Phialocephala subalpina</name>
    <dbReference type="NCBI Taxonomy" id="576137"/>
    <lineage>
        <taxon>Eukaryota</taxon>
        <taxon>Fungi</taxon>
        <taxon>Dikarya</taxon>
        <taxon>Ascomycota</taxon>
        <taxon>Pezizomycotina</taxon>
        <taxon>Leotiomycetes</taxon>
        <taxon>Helotiales</taxon>
        <taxon>Mollisiaceae</taxon>
        <taxon>Phialocephala</taxon>
        <taxon>Phialocephala fortinii species complex</taxon>
    </lineage>
</organism>
<sequence length="93" mass="10448">MLLIFWGKYQTDMNGMPAQACKSLELGTDLRIEQKNGVKRLCEEDQPDVLFGRKGRRPPMMDQDIDEGRWVGKALAADSLIVAQDGEGEVIRP</sequence>
<name>A0A1L7X023_9HELO</name>